<dbReference type="SUPFAM" id="SSF52374">
    <property type="entry name" value="Nucleotidylyl transferase"/>
    <property type="match status" value="1"/>
</dbReference>
<accession>A0A816D7Z0</accession>
<dbReference type="AlphaFoldDB" id="A0A816D7Z0"/>
<evidence type="ECO:0000313" key="5">
    <source>
        <dbReference type="EMBL" id="CAF1447767.1"/>
    </source>
</evidence>
<evidence type="ECO:0000256" key="3">
    <source>
        <dbReference type="ARBA" id="ARBA00022840"/>
    </source>
</evidence>
<dbReference type="InterPro" id="IPR032678">
    <property type="entry name" value="tRNA-synt_1_cat_dom"/>
</dbReference>
<dbReference type="GO" id="GO:0016874">
    <property type="term" value="F:ligase activity"/>
    <property type="evidence" value="ECO:0007669"/>
    <property type="project" value="UniProtKB-KW"/>
</dbReference>
<keyword evidence="2" id="KW-0547">Nucleotide-binding</keyword>
<dbReference type="EMBL" id="CAJNOM010002252">
    <property type="protein sequence ID" value="CAF1629627.1"/>
    <property type="molecule type" value="Genomic_DNA"/>
</dbReference>
<keyword evidence="3" id="KW-0067">ATP-binding</keyword>
<sequence length="123" mass="14115">METELFNDCNNIFSSYLDSNYPDTINQIDSEGLVELRHPFEQKFNDYMKELNIISPNFIPHSSDHLPGVVEFIKKITENGFGYGCRYDLTEVSTTTLAANHYDIDFGSHDFEDGHNNTEPISK</sequence>
<evidence type="ECO:0000256" key="1">
    <source>
        <dbReference type="ARBA" id="ARBA00022598"/>
    </source>
</evidence>
<keyword evidence="1" id="KW-0436">Ligase</keyword>
<name>A0A816D7Z0_9BILA</name>
<dbReference type="GO" id="GO:0005524">
    <property type="term" value="F:ATP binding"/>
    <property type="evidence" value="ECO:0007669"/>
    <property type="project" value="UniProtKB-KW"/>
</dbReference>
<keyword evidence="7" id="KW-1185">Reference proteome</keyword>
<dbReference type="EMBL" id="CAJNOI010001926">
    <property type="protein sequence ID" value="CAF1447767.1"/>
    <property type="molecule type" value="Genomic_DNA"/>
</dbReference>
<organism evidence="6 7">
    <name type="scientific">Adineta steineri</name>
    <dbReference type="NCBI Taxonomy" id="433720"/>
    <lineage>
        <taxon>Eukaryota</taxon>
        <taxon>Metazoa</taxon>
        <taxon>Spiralia</taxon>
        <taxon>Gnathifera</taxon>
        <taxon>Rotifera</taxon>
        <taxon>Eurotatoria</taxon>
        <taxon>Bdelloidea</taxon>
        <taxon>Adinetida</taxon>
        <taxon>Adinetidae</taxon>
        <taxon>Adineta</taxon>
    </lineage>
</organism>
<dbReference type="Pfam" id="PF01406">
    <property type="entry name" value="tRNA-synt_1e"/>
    <property type="match status" value="1"/>
</dbReference>
<dbReference type="Proteomes" id="UP000663877">
    <property type="component" value="Unassembled WGS sequence"/>
</dbReference>
<comment type="caution">
    <text evidence="6">The sequence shown here is derived from an EMBL/GenBank/DDBJ whole genome shotgun (WGS) entry which is preliminary data.</text>
</comment>
<evidence type="ECO:0000313" key="7">
    <source>
        <dbReference type="Proteomes" id="UP000663832"/>
    </source>
</evidence>
<proteinExistence type="predicted"/>
<dbReference type="Gene3D" id="3.40.50.620">
    <property type="entry name" value="HUPs"/>
    <property type="match status" value="1"/>
</dbReference>
<evidence type="ECO:0000256" key="2">
    <source>
        <dbReference type="ARBA" id="ARBA00022741"/>
    </source>
</evidence>
<protein>
    <recommendedName>
        <fullName evidence="4">tRNA synthetases class I catalytic domain-containing protein</fullName>
    </recommendedName>
</protein>
<reference evidence="6" key="1">
    <citation type="submission" date="2021-02" db="EMBL/GenBank/DDBJ databases">
        <authorList>
            <person name="Nowell W R."/>
        </authorList>
    </citation>
    <scope>NUCLEOTIDE SEQUENCE</scope>
</reference>
<evidence type="ECO:0000259" key="4">
    <source>
        <dbReference type="Pfam" id="PF01406"/>
    </source>
</evidence>
<dbReference type="Proteomes" id="UP000663832">
    <property type="component" value="Unassembled WGS sequence"/>
</dbReference>
<gene>
    <name evidence="5" type="ORF">BJG266_LOCUS40256</name>
    <name evidence="6" type="ORF">QVE165_LOCUS57128</name>
</gene>
<feature type="domain" description="tRNA synthetases class I catalytic" evidence="4">
    <location>
        <begin position="33"/>
        <end position="90"/>
    </location>
</feature>
<dbReference type="InterPro" id="IPR014729">
    <property type="entry name" value="Rossmann-like_a/b/a_fold"/>
</dbReference>
<evidence type="ECO:0000313" key="6">
    <source>
        <dbReference type="EMBL" id="CAF1629627.1"/>
    </source>
</evidence>